<gene>
    <name evidence="1" type="ORF">BT62DRAFT_935165</name>
</gene>
<comment type="caution">
    <text evidence="1">The sequence shown here is derived from an EMBL/GenBank/DDBJ whole genome shotgun (WGS) entry which is preliminary data.</text>
</comment>
<proteinExistence type="predicted"/>
<dbReference type="GeneID" id="66109173"/>
<accession>A0A9P8APD0</accession>
<name>A0A9P8APD0_9AGAR</name>
<sequence>MEHRYGLDRLLECYPLPNVRRLTIEHRIQCFSIKNDVPSALLSYPLSSLTLNIQLYRYEDLYELLMCYPTLKHPDTSFADVLDMNQWYPRKPDADLLEITQRFICNAFPRLHLTNRLEVHCKVL</sequence>
<reference evidence="1" key="1">
    <citation type="submission" date="2020-11" db="EMBL/GenBank/DDBJ databases">
        <title>Adaptations for nitrogen fixation in a non-lichenized fungal sporocarp promotes dispersal by wood-feeding termites.</title>
        <authorList>
            <consortium name="DOE Joint Genome Institute"/>
            <person name="Koch R.A."/>
            <person name="Yoon G."/>
            <person name="Arayal U."/>
            <person name="Lail K."/>
            <person name="Amirebrahimi M."/>
            <person name="Labutti K."/>
            <person name="Lipzen A."/>
            <person name="Riley R."/>
            <person name="Barry K."/>
            <person name="Henrissat B."/>
            <person name="Grigoriev I.V."/>
            <person name="Herr J.R."/>
            <person name="Aime M.C."/>
        </authorList>
    </citation>
    <scope>NUCLEOTIDE SEQUENCE</scope>
    <source>
        <strain evidence="1">MCA 3950</strain>
    </source>
</reference>
<dbReference type="AlphaFoldDB" id="A0A9P8APD0"/>
<dbReference type="EMBL" id="MU250546">
    <property type="protein sequence ID" value="KAG7443208.1"/>
    <property type="molecule type" value="Genomic_DNA"/>
</dbReference>
<dbReference type="RefSeq" id="XP_043036708.1">
    <property type="nucleotide sequence ID" value="XM_043186876.1"/>
</dbReference>
<evidence type="ECO:0000313" key="2">
    <source>
        <dbReference type="Proteomes" id="UP000812287"/>
    </source>
</evidence>
<keyword evidence="2" id="KW-1185">Reference proteome</keyword>
<evidence type="ECO:0000313" key="1">
    <source>
        <dbReference type="EMBL" id="KAG7443208.1"/>
    </source>
</evidence>
<dbReference type="OrthoDB" id="3115425at2759"/>
<organism evidence="1 2">
    <name type="scientific">Guyanagaster necrorhizus</name>
    <dbReference type="NCBI Taxonomy" id="856835"/>
    <lineage>
        <taxon>Eukaryota</taxon>
        <taxon>Fungi</taxon>
        <taxon>Dikarya</taxon>
        <taxon>Basidiomycota</taxon>
        <taxon>Agaricomycotina</taxon>
        <taxon>Agaricomycetes</taxon>
        <taxon>Agaricomycetidae</taxon>
        <taxon>Agaricales</taxon>
        <taxon>Marasmiineae</taxon>
        <taxon>Physalacriaceae</taxon>
        <taxon>Guyanagaster</taxon>
    </lineage>
</organism>
<protein>
    <submittedName>
        <fullName evidence="1">Uncharacterized protein</fullName>
    </submittedName>
</protein>
<dbReference type="Proteomes" id="UP000812287">
    <property type="component" value="Unassembled WGS sequence"/>
</dbReference>